<keyword evidence="2" id="KW-0238">DNA-binding</keyword>
<dbReference type="PANTHER" id="PTHR46796:SF12">
    <property type="entry name" value="HTH-TYPE DNA-BINDING TRANSCRIPTIONAL ACTIVATOR EUTR"/>
    <property type="match status" value="1"/>
</dbReference>
<reference evidence="6 7" key="1">
    <citation type="submission" date="2019-09" db="EMBL/GenBank/DDBJ databases">
        <authorList>
            <person name="Chandra G."/>
            <person name="Truman W A."/>
        </authorList>
    </citation>
    <scope>NUCLEOTIDE SEQUENCE [LARGE SCALE GENOMIC DNA]</scope>
    <source>
        <strain evidence="6">PS710</strain>
    </source>
</reference>
<sequence>MLYPQNNNNVMRQQFSTVLNTPAQAVQWMLNINGPHDLEVPKPRELNFRHHGTLIGNAAIGVIEYSTLVSVKIENLEQSYSVNLPLYGEQNIEHQGRSFISNTSVGAILSPNQSLRMTMGEKCRKKMVKLSRRALETKLSKLLGRQITQPILFEPMVCLEGAMQQWWQMVENVQEMLQVENSLCDLPEVWSNFENSLITSLLFSQRHNYFDELVARQTGRPQYLAQLETLFHESLETPLTLEDLERAVGVSRERLYRDFHTHYGMTPIAYFRQLRFEQVRLRLTQARSSERVSSIAMDYGFQQFGRFSKEYKERYGELPSQTLKLHRAQ</sequence>
<accession>A0A5E7G075</accession>
<dbReference type="Pfam" id="PF12833">
    <property type="entry name" value="HTH_18"/>
    <property type="match status" value="1"/>
</dbReference>
<evidence type="ECO:0000256" key="1">
    <source>
        <dbReference type="ARBA" id="ARBA00023015"/>
    </source>
</evidence>
<dbReference type="Proteomes" id="UP000381093">
    <property type="component" value="Unassembled WGS sequence"/>
</dbReference>
<dbReference type="EMBL" id="CABVHW010000048">
    <property type="protein sequence ID" value="VVO43897.1"/>
    <property type="molecule type" value="Genomic_DNA"/>
</dbReference>
<dbReference type="PANTHER" id="PTHR46796">
    <property type="entry name" value="HTH-TYPE TRANSCRIPTIONAL ACTIVATOR RHAS-RELATED"/>
    <property type="match status" value="1"/>
</dbReference>
<keyword evidence="1" id="KW-0805">Transcription regulation</keyword>
<proteinExistence type="predicted"/>
<evidence type="ECO:0000259" key="5">
    <source>
        <dbReference type="PROSITE" id="PS01124"/>
    </source>
</evidence>
<dbReference type="GO" id="GO:0003700">
    <property type="term" value="F:DNA-binding transcription factor activity"/>
    <property type="evidence" value="ECO:0007669"/>
    <property type="project" value="InterPro"/>
</dbReference>
<comment type="function">
    <text evidence="4">Regulatory protein of the TOL plasmid xyl operons. XylS activates the xylXYZLTEGFJQKIH operon required for the degradation of toluene, m-xylene and p-xylene.</text>
</comment>
<dbReference type="Gene3D" id="1.10.10.60">
    <property type="entry name" value="Homeodomain-like"/>
    <property type="match status" value="1"/>
</dbReference>
<name>A0A5E7G075_PSEFL</name>
<evidence type="ECO:0000313" key="6">
    <source>
        <dbReference type="EMBL" id="VVO43897.1"/>
    </source>
</evidence>
<dbReference type="InterPro" id="IPR018060">
    <property type="entry name" value="HTH_AraC"/>
</dbReference>
<keyword evidence="3" id="KW-0804">Transcription</keyword>
<dbReference type="AlphaFoldDB" id="A0A5E7G075"/>
<dbReference type="InterPro" id="IPR009057">
    <property type="entry name" value="Homeodomain-like_sf"/>
</dbReference>
<evidence type="ECO:0000313" key="7">
    <source>
        <dbReference type="Proteomes" id="UP000381093"/>
    </source>
</evidence>
<dbReference type="GO" id="GO:0043565">
    <property type="term" value="F:sequence-specific DNA binding"/>
    <property type="evidence" value="ECO:0007669"/>
    <property type="project" value="InterPro"/>
</dbReference>
<feature type="domain" description="HTH araC/xylS-type" evidence="5">
    <location>
        <begin position="225"/>
        <end position="325"/>
    </location>
</feature>
<dbReference type="SUPFAM" id="SSF46689">
    <property type="entry name" value="Homeodomain-like"/>
    <property type="match status" value="1"/>
</dbReference>
<evidence type="ECO:0000256" key="2">
    <source>
        <dbReference type="ARBA" id="ARBA00023125"/>
    </source>
</evidence>
<gene>
    <name evidence="6" type="primary">rhaR_4</name>
    <name evidence="6" type="ORF">PS710_06302</name>
</gene>
<dbReference type="RefSeq" id="WP_150768011.1">
    <property type="nucleotide sequence ID" value="NZ_CABVHW010000048.1"/>
</dbReference>
<evidence type="ECO:0000256" key="3">
    <source>
        <dbReference type="ARBA" id="ARBA00023163"/>
    </source>
</evidence>
<evidence type="ECO:0000256" key="4">
    <source>
        <dbReference type="ARBA" id="ARBA00037345"/>
    </source>
</evidence>
<dbReference type="InterPro" id="IPR050204">
    <property type="entry name" value="AraC_XylS_family_regulators"/>
</dbReference>
<dbReference type="Pfam" id="PF14525">
    <property type="entry name" value="AraC_binding_2"/>
    <property type="match status" value="1"/>
</dbReference>
<dbReference type="SMART" id="SM00342">
    <property type="entry name" value="HTH_ARAC"/>
    <property type="match status" value="1"/>
</dbReference>
<protein>
    <submittedName>
        <fullName evidence="6">HTH-type transcriptional activator RhaR</fullName>
    </submittedName>
</protein>
<dbReference type="PROSITE" id="PS01124">
    <property type="entry name" value="HTH_ARAC_FAMILY_2"/>
    <property type="match status" value="1"/>
</dbReference>
<organism evidence="6 7">
    <name type="scientific">Pseudomonas fluorescens</name>
    <dbReference type="NCBI Taxonomy" id="294"/>
    <lineage>
        <taxon>Bacteria</taxon>
        <taxon>Pseudomonadati</taxon>
        <taxon>Pseudomonadota</taxon>
        <taxon>Gammaproteobacteria</taxon>
        <taxon>Pseudomonadales</taxon>
        <taxon>Pseudomonadaceae</taxon>
        <taxon>Pseudomonas</taxon>
    </lineage>
</organism>
<dbReference type="InterPro" id="IPR035418">
    <property type="entry name" value="AraC-bd_2"/>
</dbReference>